<dbReference type="AlphaFoldDB" id="A0A8S1WXF6"/>
<dbReference type="EMBL" id="CAJJDO010000104">
    <property type="protein sequence ID" value="CAD8193281.1"/>
    <property type="molecule type" value="Genomic_DNA"/>
</dbReference>
<name>A0A8S1WXF6_9CILI</name>
<protein>
    <submittedName>
        <fullName evidence="1">Uncharacterized protein</fullName>
    </submittedName>
</protein>
<organism evidence="1 2">
    <name type="scientific">Paramecium pentaurelia</name>
    <dbReference type="NCBI Taxonomy" id="43138"/>
    <lineage>
        <taxon>Eukaryota</taxon>
        <taxon>Sar</taxon>
        <taxon>Alveolata</taxon>
        <taxon>Ciliophora</taxon>
        <taxon>Intramacronucleata</taxon>
        <taxon>Oligohymenophorea</taxon>
        <taxon>Peniculida</taxon>
        <taxon>Parameciidae</taxon>
        <taxon>Paramecium</taxon>
    </lineage>
</organism>
<keyword evidence="2" id="KW-1185">Reference proteome</keyword>
<accession>A0A8S1WXF6</accession>
<evidence type="ECO:0000313" key="2">
    <source>
        <dbReference type="Proteomes" id="UP000689195"/>
    </source>
</evidence>
<evidence type="ECO:0000313" key="1">
    <source>
        <dbReference type="EMBL" id="CAD8193281.1"/>
    </source>
</evidence>
<reference evidence="1" key="1">
    <citation type="submission" date="2021-01" db="EMBL/GenBank/DDBJ databases">
        <authorList>
            <consortium name="Genoscope - CEA"/>
            <person name="William W."/>
        </authorList>
    </citation>
    <scope>NUCLEOTIDE SEQUENCE</scope>
</reference>
<sequence length="62" mass="6996">MTYTSESKFPLQAISLPIFTSHKAITFSAVSKHLLPDTKKSPVDNKDIDKKEFSIIDVIFIL</sequence>
<proteinExistence type="predicted"/>
<comment type="caution">
    <text evidence="1">The sequence shown here is derived from an EMBL/GenBank/DDBJ whole genome shotgun (WGS) entry which is preliminary data.</text>
</comment>
<dbReference type="Proteomes" id="UP000689195">
    <property type="component" value="Unassembled WGS sequence"/>
</dbReference>
<gene>
    <name evidence="1" type="ORF">PPENT_87.1.T1040006</name>
</gene>